<feature type="transmembrane region" description="Helical" evidence="7">
    <location>
        <begin position="170"/>
        <end position="190"/>
    </location>
</feature>
<dbReference type="SMART" id="SM00388">
    <property type="entry name" value="HisKA"/>
    <property type="match status" value="1"/>
</dbReference>
<dbReference type="Pfam" id="PF02518">
    <property type="entry name" value="HATPase_c"/>
    <property type="match status" value="1"/>
</dbReference>
<dbReference type="Gene3D" id="3.30.565.10">
    <property type="entry name" value="Histidine kinase-like ATPase, C-terminal domain"/>
    <property type="match status" value="1"/>
</dbReference>
<comment type="catalytic activity">
    <reaction evidence="1">
        <text>ATP + protein L-histidine = ADP + protein N-phospho-L-histidine.</text>
        <dbReference type="EC" id="2.7.13.3"/>
    </reaction>
</comment>
<comment type="caution">
    <text evidence="9">The sequence shown here is derived from an EMBL/GenBank/DDBJ whole genome shotgun (WGS) entry which is preliminary data.</text>
</comment>
<dbReference type="EC" id="2.7.13.3" evidence="2"/>
<feature type="transmembrane region" description="Helical" evidence="7">
    <location>
        <begin position="349"/>
        <end position="370"/>
    </location>
</feature>
<name>A0A511UJZ4_9GAMM</name>
<keyword evidence="7" id="KW-0472">Membrane</keyword>
<dbReference type="InterPro" id="IPR005467">
    <property type="entry name" value="His_kinase_dom"/>
</dbReference>
<dbReference type="EMBL" id="BJXV01000001">
    <property type="protein sequence ID" value="GEN26431.1"/>
    <property type="molecule type" value="Genomic_DNA"/>
</dbReference>
<sequence length="618" mass="69578">MGCLWTTAAISDPLRLGEDIPYSVLTDPQGQLSLEQASEQLQQQAPTERSTFSRGYVDDTFWLRFELSETIFAGQPRWLELGPNFVDDIRLYYRPRKSDQPWDLKQTGDLLLGRSDIDYRNPVFVLSPPGNGRSYEAIIRVQSSSTTILRASLWEPTEFLGHASRSTAFWSFYFGLAAISSLLAAILAFVLGGRLLWSVTAFSITYLFVASVQGYLNWLSSNLGVPLQHYLTSILTLTSYIALLWLCVETVNMKQHLPWAYKIMMICCGLTLLLLVLIPLNRYGLAVKIQALFYLPTSITFIISVLYVWHLDNYRLSTLLLGLSPLICITASMFGLFSAFGWIPFKPEIYVIWQYALIVNMLLVMAIAVYRIREKKLEEVEKHQLASELKAERDASFHQRQFMGMVSHEFRTPLAVISGSLENLRYLEQDNSDRTPRYNKIQRATERLVQLTDNCLADARLAANDLYLDPQPANLFDLIGSSAALVQLSDDHQLIMTIEGKPANEVHAPECTVIVDAALIRIALSNVIDNAVKYSTGGAIHIDCSQKDGRPTVSIFDKGSGINEQDAKQIFDRYRRGTQSKRGAGLGLYVARQIARAHEGDLQLQSSSPKGSCFIFFF</sequence>
<accession>A0A511UJZ4</accession>
<feature type="transmembrane region" description="Helical" evidence="7">
    <location>
        <begin position="321"/>
        <end position="343"/>
    </location>
</feature>
<dbReference type="PRINTS" id="PR00344">
    <property type="entry name" value="BCTRLSENSOR"/>
</dbReference>
<keyword evidence="3" id="KW-0597">Phosphoprotein</keyword>
<keyword evidence="10" id="KW-1185">Reference proteome</keyword>
<protein>
    <recommendedName>
        <fullName evidence="2">histidine kinase</fullName>
        <ecNumber evidence="2">2.7.13.3</ecNumber>
    </recommendedName>
</protein>
<proteinExistence type="predicted"/>
<evidence type="ECO:0000256" key="7">
    <source>
        <dbReference type="SAM" id="Phobius"/>
    </source>
</evidence>
<evidence type="ECO:0000256" key="2">
    <source>
        <dbReference type="ARBA" id="ARBA00012438"/>
    </source>
</evidence>
<feature type="transmembrane region" description="Helical" evidence="7">
    <location>
        <begin position="195"/>
        <end position="216"/>
    </location>
</feature>
<evidence type="ECO:0000313" key="9">
    <source>
        <dbReference type="EMBL" id="GEN26431.1"/>
    </source>
</evidence>
<keyword evidence="7" id="KW-0812">Transmembrane</keyword>
<evidence type="ECO:0000256" key="3">
    <source>
        <dbReference type="ARBA" id="ARBA00022553"/>
    </source>
</evidence>
<evidence type="ECO:0000256" key="4">
    <source>
        <dbReference type="ARBA" id="ARBA00022679"/>
    </source>
</evidence>
<dbReference type="InterPro" id="IPR050736">
    <property type="entry name" value="Sensor_HK_Regulatory"/>
</dbReference>
<dbReference type="InterPro" id="IPR003661">
    <property type="entry name" value="HisK_dim/P_dom"/>
</dbReference>
<dbReference type="Pfam" id="PF00512">
    <property type="entry name" value="HisKA"/>
    <property type="match status" value="1"/>
</dbReference>
<dbReference type="InterPro" id="IPR036097">
    <property type="entry name" value="HisK_dim/P_sf"/>
</dbReference>
<gene>
    <name evidence="9" type="ORF">HVA01_00770</name>
</gene>
<dbReference type="GO" id="GO:0000155">
    <property type="term" value="F:phosphorelay sensor kinase activity"/>
    <property type="evidence" value="ECO:0007669"/>
    <property type="project" value="InterPro"/>
</dbReference>
<dbReference type="PANTHER" id="PTHR43711">
    <property type="entry name" value="TWO-COMPONENT HISTIDINE KINASE"/>
    <property type="match status" value="1"/>
</dbReference>
<evidence type="ECO:0000256" key="6">
    <source>
        <dbReference type="ARBA" id="ARBA00023012"/>
    </source>
</evidence>
<keyword evidence="5" id="KW-0418">Kinase</keyword>
<dbReference type="PANTHER" id="PTHR43711:SF28">
    <property type="entry name" value="SENSOR HISTIDINE KINASE YXDK"/>
    <property type="match status" value="1"/>
</dbReference>
<organism evidence="9 10">
    <name type="scientific">Halovibrio variabilis</name>
    <dbReference type="NCBI Taxonomy" id="31910"/>
    <lineage>
        <taxon>Bacteria</taxon>
        <taxon>Pseudomonadati</taxon>
        <taxon>Pseudomonadota</taxon>
        <taxon>Gammaproteobacteria</taxon>
        <taxon>Oceanospirillales</taxon>
        <taxon>Halomonadaceae</taxon>
        <taxon>Halovibrio</taxon>
    </lineage>
</organism>
<dbReference type="Gene3D" id="2.60.40.2380">
    <property type="match status" value="1"/>
</dbReference>
<dbReference type="InterPro" id="IPR036890">
    <property type="entry name" value="HATPase_C_sf"/>
</dbReference>
<evidence type="ECO:0000259" key="8">
    <source>
        <dbReference type="PROSITE" id="PS50109"/>
    </source>
</evidence>
<evidence type="ECO:0000313" key="10">
    <source>
        <dbReference type="Proteomes" id="UP000321303"/>
    </source>
</evidence>
<dbReference type="CDD" id="cd00082">
    <property type="entry name" value="HisKA"/>
    <property type="match status" value="1"/>
</dbReference>
<keyword evidence="7" id="KW-1133">Transmembrane helix</keyword>
<dbReference type="AlphaFoldDB" id="A0A511UJZ4"/>
<feature type="transmembrane region" description="Helical" evidence="7">
    <location>
        <begin position="259"/>
        <end position="279"/>
    </location>
</feature>
<dbReference type="Proteomes" id="UP000321303">
    <property type="component" value="Unassembled WGS sequence"/>
</dbReference>
<dbReference type="Gene3D" id="1.10.287.130">
    <property type="match status" value="1"/>
</dbReference>
<evidence type="ECO:0000256" key="1">
    <source>
        <dbReference type="ARBA" id="ARBA00000085"/>
    </source>
</evidence>
<evidence type="ECO:0000256" key="5">
    <source>
        <dbReference type="ARBA" id="ARBA00022777"/>
    </source>
</evidence>
<dbReference type="PROSITE" id="PS50109">
    <property type="entry name" value="HIS_KIN"/>
    <property type="match status" value="1"/>
</dbReference>
<dbReference type="InterPro" id="IPR011622">
    <property type="entry name" value="7TMR_DISM_rcpt_extracell_dom2"/>
</dbReference>
<feature type="domain" description="Histidine kinase" evidence="8">
    <location>
        <begin position="405"/>
        <end position="618"/>
    </location>
</feature>
<keyword evidence="4" id="KW-0808">Transferase</keyword>
<dbReference type="SUPFAM" id="SSF47384">
    <property type="entry name" value="Homodimeric domain of signal transducing histidine kinase"/>
    <property type="match status" value="1"/>
</dbReference>
<feature type="transmembrane region" description="Helical" evidence="7">
    <location>
        <begin position="228"/>
        <end position="247"/>
    </location>
</feature>
<dbReference type="Pfam" id="PF07696">
    <property type="entry name" value="7TMR-DISMED2"/>
    <property type="match status" value="1"/>
</dbReference>
<feature type="transmembrane region" description="Helical" evidence="7">
    <location>
        <begin position="291"/>
        <end position="309"/>
    </location>
</feature>
<dbReference type="InterPro" id="IPR004358">
    <property type="entry name" value="Sig_transdc_His_kin-like_C"/>
</dbReference>
<keyword evidence="6" id="KW-0902">Two-component regulatory system</keyword>
<dbReference type="SMART" id="SM00387">
    <property type="entry name" value="HATPase_c"/>
    <property type="match status" value="1"/>
</dbReference>
<reference evidence="9 10" key="1">
    <citation type="submission" date="2019-07" db="EMBL/GenBank/DDBJ databases">
        <title>Whole genome shotgun sequence of Halomonas variabilis NBRC 102410.</title>
        <authorList>
            <person name="Hosoyama A."/>
            <person name="Uohara A."/>
            <person name="Ohji S."/>
            <person name="Ichikawa N."/>
        </authorList>
    </citation>
    <scope>NUCLEOTIDE SEQUENCE [LARGE SCALE GENOMIC DNA]</scope>
    <source>
        <strain evidence="9 10">NBRC 102410</strain>
    </source>
</reference>
<dbReference type="SUPFAM" id="SSF55874">
    <property type="entry name" value="ATPase domain of HSP90 chaperone/DNA topoisomerase II/histidine kinase"/>
    <property type="match status" value="1"/>
</dbReference>
<dbReference type="InterPro" id="IPR003594">
    <property type="entry name" value="HATPase_dom"/>
</dbReference>